<dbReference type="RefSeq" id="WP_244175486.1">
    <property type="nucleotide sequence ID" value="NZ_CAWNGD010000084.1"/>
</dbReference>
<name>A0A1Y2SH58_9GAMM</name>
<comment type="caution">
    <text evidence="1">The sequence shown here is derived from an EMBL/GenBank/DDBJ whole genome shotgun (WGS) entry which is preliminary data.</text>
</comment>
<accession>A0A1Y2SH58</accession>
<gene>
    <name evidence="1" type="ORF">Xvie_01185</name>
</gene>
<evidence type="ECO:0000313" key="2">
    <source>
        <dbReference type="Proteomes" id="UP000194350"/>
    </source>
</evidence>
<dbReference type="Proteomes" id="UP000194350">
    <property type="component" value="Unassembled WGS sequence"/>
</dbReference>
<organism evidence="1 2">
    <name type="scientific">Xenorhabdus vietnamensis</name>
    <dbReference type="NCBI Taxonomy" id="351656"/>
    <lineage>
        <taxon>Bacteria</taxon>
        <taxon>Pseudomonadati</taxon>
        <taxon>Pseudomonadota</taxon>
        <taxon>Gammaproteobacteria</taxon>
        <taxon>Enterobacterales</taxon>
        <taxon>Morganellaceae</taxon>
        <taxon>Xenorhabdus</taxon>
    </lineage>
</organism>
<reference evidence="1 2" key="1">
    <citation type="submission" date="2016-10" db="EMBL/GenBank/DDBJ databases">
        <title>Systematic genetic and metabolomic analysis of Xenorhabdus and Photorhabdus spp., highlights the requirements for a dual symbiotic and pathogenic life style.</title>
        <authorList>
            <person name="Tobias N.J."/>
            <person name="Wolff H."/>
            <person name="Djahanschiri B."/>
            <person name="Pidot S.J."/>
            <person name="Stinear T.P."/>
            <person name="Ebersberger I."/>
            <person name="Bode H.B."/>
        </authorList>
    </citation>
    <scope>NUCLEOTIDE SEQUENCE [LARGE SCALE GENOMIC DNA]</scope>
    <source>
        <strain evidence="1 2">DSM 22392</strain>
    </source>
</reference>
<dbReference type="EMBL" id="MUBJ01000004">
    <property type="protein sequence ID" value="OTA17338.1"/>
    <property type="molecule type" value="Genomic_DNA"/>
</dbReference>
<proteinExistence type="predicted"/>
<keyword evidence="2" id="KW-1185">Reference proteome</keyword>
<sequence length="49" mass="5208">MFCETTSCIFKPFIALFGALAMVNVMMLGDENAPVIIIGKALAEITGKS</sequence>
<dbReference type="STRING" id="351656.Xvie_01185"/>
<dbReference type="AlphaFoldDB" id="A0A1Y2SH58"/>
<protein>
    <submittedName>
        <fullName evidence="1">L-lactate permease</fullName>
    </submittedName>
</protein>
<evidence type="ECO:0000313" key="1">
    <source>
        <dbReference type="EMBL" id="OTA17338.1"/>
    </source>
</evidence>